<keyword evidence="1" id="KW-0472">Membrane</keyword>
<evidence type="ECO:0000256" key="1">
    <source>
        <dbReference type="SAM" id="Phobius"/>
    </source>
</evidence>
<organism evidence="2 3">
    <name type="scientific">Kitasatospora phosalacinea</name>
    <dbReference type="NCBI Taxonomy" id="2065"/>
    <lineage>
        <taxon>Bacteria</taxon>
        <taxon>Bacillati</taxon>
        <taxon>Actinomycetota</taxon>
        <taxon>Actinomycetes</taxon>
        <taxon>Kitasatosporales</taxon>
        <taxon>Streptomycetaceae</taxon>
        <taxon>Kitasatospora</taxon>
    </lineage>
</organism>
<dbReference type="AlphaFoldDB" id="A0A9W6PKL6"/>
<evidence type="ECO:0000313" key="3">
    <source>
        <dbReference type="Proteomes" id="UP001165143"/>
    </source>
</evidence>
<gene>
    <name evidence="2" type="ORF">Kpho01_45630</name>
</gene>
<protein>
    <submittedName>
        <fullName evidence="2">Uncharacterized protein</fullName>
    </submittedName>
</protein>
<name>A0A9W6PKL6_9ACTN</name>
<feature type="transmembrane region" description="Helical" evidence="1">
    <location>
        <begin position="12"/>
        <end position="33"/>
    </location>
</feature>
<proteinExistence type="predicted"/>
<keyword evidence="1" id="KW-1133">Transmembrane helix</keyword>
<reference evidence="2" key="1">
    <citation type="submission" date="2023-02" db="EMBL/GenBank/DDBJ databases">
        <title>Kitasatospora phosalacinea NBRC 14362.</title>
        <authorList>
            <person name="Ichikawa N."/>
            <person name="Sato H."/>
            <person name="Tonouchi N."/>
        </authorList>
    </citation>
    <scope>NUCLEOTIDE SEQUENCE</scope>
    <source>
        <strain evidence="2">NBRC 14362</strain>
    </source>
</reference>
<accession>A0A9W6PKL6</accession>
<dbReference type="Proteomes" id="UP001165143">
    <property type="component" value="Unassembled WGS sequence"/>
</dbReference>
<keyword evidence="1" id="KW-0812">Transmembrane</keyword>
<comment type="caution">
    <text evidence="2">The sequence shown here is derived from an EMBL/GenBank/DDBJ whole genome shotgun (WGS) entry which is preliminary data.</text>
</comment>
<dbReference type="EMBL" id="BSRX01000028">
    <property type="protein sequence ID" value="GLW56552.1"/>
    <property type="molecule type" value="Genomic_DNA"/>
</dbReference>
<feature type="transmembrane region" description="Helical" evidence="1">
    <location>
        <begin position="117"/>
        <end position="142"/>
    </location>
</feature>
<evidence type="ECO:0000313" key="2">
    <source>
        <dbReference type="EMBL" id="GLW56552.1"/>
    </source>
</evidence>
<feature type="transmembrane region" description="Helical" evidence="1">
    <location>
        <begin position="162"/>
        <end position="182"/>
    </location>
</feature>
<sequence>MRMASGDDPNFFGNVFASVVTATVASVLGALGLSLREWRARRNTELRRRRELDDARARLDYLAQWFTTYAAVAPGLDVESMRRWATAYLDVELAVLRDAVPEERRTEQMSFRGRIRVLLLLYPLHSVAGWVLRVVFYLVLVTVCGVLPKILSDPRTGWGDRIGASLLLLVIGFGTLAGLWALTARLSPRSTELQAFRSARRNGGSAPTRDGG</sequence>